<dbReference type="AlphaFoldDB" id="A0A0D3IXI4"/>
<dbReference type="OMA" id="KVENNEH"/>
<evidence type="ECO:0000256" key="1">
    <source>
        <dbReference type="ARBA" id="ARBA00022723"/>
    </source>
</evidence>
<evidence type="ECO:0000313" key="8">
    <source>
        <dbReference type="Proteomes" id="UP000013827"/>
    </source>
</evidence>
<sequence length="228" mass="24499">MGNFLDTPITDKETDVGEDLQGAGLSYGVSAMQGWRAQMEDDHLHKLGLPDAPDVSLFGVYDGHGGDFVAHYVARKFPEHLSRAGTLRGSDADFATTATKAFETALMSIDAELLQQPEVESGQDQSGSTSVMTLISPKHIVCANTGEVRSLLVDGRPAERSSSASAASAQAEQQQRETATPPAEKRPWDLGAVCEELIDHCLHLGSRDNMSVLIVLMDQKLKPKPDPA</sequence>
<dbReference type="PROSITE" id="PS51746">
    <property type="entry name" value="PPM_2"/>
    <property type="match status" value="1"/>
</dbReference>
<dbReference type="GO" id="GO:0004722">
    <property type="term" value="F:protein serine/threonine phosphatase activity"/>
    <property type="evidence" value="ECO:0007669"/>
    <property type="project" value="InterPro"/>
</dbReference>
<dbReference type="EnsemblProtists" id="EOD15969">
    <property type="protein sequence ID" value="EOD15969"/>
    <property type="gene ID" value="EMIHUDRAFT_436621"/>
</dbReference>
<dbReference type="CDD" id="cd00143">
    <property type="entry name" value="PP2Cc"/>
    <property type="match status" value="1"/>
</dbReference>
<keyword evidence="1" id="KW-0479">Metal-binding</keyword>
<dbReference type="Gene3D" id="3.60.40.10">
    <property type="entry name" value="PPM-type phosphatase domain"/>
    <property type="match status" value="1"/>
</dbReference>
<proteinExistence type="inferred from homology"/>
<dbReference type="STRING" id="2903.R1E4Z4"/>
<dbReference type="InterPro" id="IPR000222">
    <property type="entry name" value="PP2C_BS"/>
</dbReference>
<accession>A0A0D3IXI4</accession>
<dbReference type="SUPFAM" id="SSF81606">
    <property type="entry name" value="PP2C-like"/>
    <property type="match status" value="1"/>
</dbReference>
<dbReference type="SMART" id="SM00332">
    <property type="entry name" value="PP2Cc"/>
    <property type="match status" value="1"/>
</dbReference>
<dbReference type="RefSeq" id="XP_005768398.1">
    <property type="nucleotide sequence ID" value="XM_005768341.1"/>
</dbReference>
<comment type="similarity">
    <text evidence="4">Belongs to the PP2C family.</text>
</comment>
<keyword evidence="8" id="KW-1185">Reference proteome</keyword>
<keyword evidence="3 4" id="KW-0904">Protein phosphatase</keyword>
<dbReference type="Pfam" id="PF00481">
    <property type="entry name" value="PP2C"/>
    <property type="match status" value="1"/>
</dbReference>
<evidence type="ECO:0000256" key="4">
    <source>
        <dbReference type="RuleBase" id="RU003465"/>
    </source>
</evidence>
<evidence type="ECO:0000256" key="5">
    <source>
        <dbReference type="SAM" id="MobiDB-lite"/>
    </source>
</evidence>
<dbReference type="Proteomes" id="UP000013827">
    <property type="component" value="Unassembled WGS sequence"/>
</dbReference>
<dbReference type="InterPro" id="IPR036457">
    <property type="entry name" value="PPM-type-like_dom_sf"/>
</dbReference>
<dbReference type="GO" id="GO:0046872">
    <property type="term" value="F:metal ion binding"/>
    <property type="evidence" value="ECO:0007669"/>
    <property type="project" value="UniProtKB-KW"/>
</dbReference>
<keyword evidence="2 4" id="KW-0378">Hydrolase</keyword>
<dbReference type="PANTHER" id="PTHR47992">
    <property type="entry name" value="PROTEIN PHOSPHATASE"/>
    <property type="match status" value="1"/>
</dbReference>
<feature type="domain" description="PPM-type phosphatase" evidence="6">
    <location>
        <begin position="26"/>
        <end position="217"/>
    </location>
</feature>
<protein>
    <recommendedName>
        <fullName evidence="6">PPM-type phosphatase domain-containing protein</fullName>
    </recommendedName>
</protein>
<dbReference type="InterPro" id="IPR015655">
    <property type="entry name" value="PP2C"/>
</dbReference>
<feature type="region of interest" description="Disordered" evidence="5">
    <location>
        <begin position="155"/>
        <end position="187"/>
    </location>
</feature>
<organism evidence="7 8">
    <name type="scientific">Emiliania huxleyi (strain CCMP1516)</name>
    <dbReference type="NCBI Taxonomy" id="280463"/>
    <lineage>
        <taxon>Eukaryota</taxon>
        <taxon>Haptista</taxon>
        <taxon>Haptophyta</taxon>
        <taxon>Prymnesiophyceae</taxon>
        <taxon>Isochrysidales</taxon>
        <taxon>Noelaerhabdaceae</taxon>
        <taxon>Emiliania</taxon>
    </lineage>
</organism>
<name>A0A0D3IXI4_EMIH1</name>
<evidence type="ECO:0000259" key="6">
    <source>
        <dbReference type="PROSITE" id="PS51746"/>
    </source>
</evidence>
<dbReference type="InterPro" id="IPR001932">
    <property type="entry name" value="PPM-type_phosphatase-like_dom"/>
</dbReference>
<dbReference type="GeneID" id="17262074"/>
<evidence type="ECO:0000256" key="3">
    <source>
        <dbReference type="ARBA" id="ARBA00022912"/>
    </source>
</evidence>
<feature type="compositionally biased region" description="Low complexity" evidence="5">
    <location>
        <begin position="160"/>
        <end position="180"/>
    </location>
</feature>
<dbReference type="PaxDb" id="2903-EOD15969"/>
<dbReference type="KEGG" id="ehx:EMIHUDRAFT_436621"/>
<reference evidence="8" key="1">
    <citation type="journal article" date="2013" name="Nature">
        <title>Pan genome of the phytoplankton Emiliania underpins its global distribution.</title>
        <authorList>
            <person name="Read B.A."/>
            <person name="Kegel J."/>
            <person name="Klute M.J."/>
            <person name="Kuo A."/>
            <person name="Lefebvre S.C."/>
            <person name="Maumus F."/>
            <person name="Mayer C."/>
            <person name="Miller J."/>
            <person name="Monier A."/>
            <person name="Salamov A."/>
            <person name="Young J."/>
            <person name="Aguilar M."/>
            <person name="Claverie J.M."/>
            <person name="Frickenhaus S."/>
            <person name="Gonzalez K."/>
            <person name="Herman E.K."/>
            <person name="Lin Y.C."/>
            <person name="Napier J."/>
            <person name="Ogata H."/>
            <person name="Sarno A.F."/>
            <person name="Shmutz J."/>
            <person name="Schroeder D."/>
            <person name="de Vargas C."/>
            <person name="Verret F."/>
            <person name="von Dassow P."/>
            <person name="Valentin K."/>
            <person name="Van de Peer Y."/>
            <person name="Wheeler G."/>
            <person name="Dacks J.B."/>
            <person name="Delwiche C.F."/>
            <person name="Dyhrman S.T."/>
            <person name="Glockner G."/>
            <person name="John U."/>
            <person name="Richards T."/>
            <person name="Worden A.Z."/>
            <person name="Zhang X."/>
            <person name="Grigoriev I.V."/>
            <person name="Allen A.E."/>
            <person name="Bidle K."/>
            <person name="Borodovsky M."/>
            <person name="Bowler C."/>
            <person name="Brownlee C."/>
            <person name="Cock J.M."/>
            <person name="Elias M."/>
            <person name="Gladyshev V.N."/>
            <person name="Groth M."/>
            <person name="Guda C."/>
            <person name="Hadaegh A."/>
            <person name="Iglesias-Rodriguez M.D."/>
            <person name="Jenkins J."/>
            <person name="Jones B.M."/>
            <person name="Lawson T."/>
            <person name="Leese F."/>
            <person name="Lindquist E."/>
            <person name="Lobanov A."/>
            <person name="Lomsadze A."/>
            <person name="Malik S.B."/>
            <person name="Marsh M.E."/>
            <person name="Mackinder L."/>
            <person name="Mock T."/>
            <person name="Mueller-Roeber B."/>
            <person name="Pagarete A."/>
            <person name="Parker M."/>
            <person name="Probert I."/>
            <person name="Quesneville H."/>
            <person name="Raines C."/>
            <person name="Rensing S.A."/>
            <person name="Riano-Pachon D.M."/>
            <person name="Richier S."/>
            <person name="Rokitta S."/>
            <person name="Shiraiwa Y."/>
            <person name="Soanes D.M."/>
            <person name="van der Giezen M."/>
            <person name="Wahlund T.M."/>
            <person name="Williams B."/>
            <person name="Wilson W."/>
            <person name="Wolfe G."/>
            <person name="Wurch L.L."/>
        </authorList>
    </citation>
    <scope>NUCLEOTIDE SEQUENCE</scope>
</reference>
<evidence type="ECO:0000313" key="7">
    <source>
        <dbReference type="EnsemblProtists" id="EOD15969"/>
    </source>
</evidence>
<dbReference type="PROSITE" id="PS01032">
    <property type="entry name" value="PPM_1"/>
    <property type="match status" value="1"/>
</dbReference>
<dbReference type="eggNOG" id="KOG0697">
    <property type="taxonomic scope" value="Eukaryota"/>
</dbReference>
<evidence type="ECO:0000256" key="2">
    <source>
        <dbReference type="ARBA" id="ARBA00022801"/>
    </source>
</evidence>
<reference evidence="7" key="2">
    <citation type="submission" date="2024-10" db="UniProtKB">
        <authorList>
            <consortium name="EnsemblProtists"/>
        </authorList>
    </citation>
    <scope>IDENTIFICATION</scope>
</reference>
<dbReference type="HOGENOM" id="CLU_1216689_0_0_1"/>